<keyword evidence="2" id="KW-1185">Reference proteome</keyword>
<gene>
    <name evidence="1" type="ORF">NCTC13316_01027</name>
</gene>
<dbReference type="OrthoDB" id="5652867at2"/>
<evidence type="ECO:0000313" key="2">
    <source>
        <dbReference type="Proteomes" id="UP000254794"/>
    </source>
</evidence>
<dbReference type="EMBL" id="UGOD01000001">
    <property type="protein sequence ID" value="STX50938.1"/>
    <property type="molecule type" value="Genomic_DNA"/>
</dbReference>
<accession>A0A378JJR5</accession>
<proteinExistence type="predicted"/>
<sequence>MNYFKTCFNKYLASLALLVLLVCLSLLIKNEGEIITKKINITNIILNDIQSQLSSIHQELRQPHKTIDLTPLSQNFNALTTKIEQLKISGENQLSQLLTDNRNEVAQQLKDIHQVVNSLDKKENPVHYLPTSALPFKLLSIDSIQQVSVVSVTYDYKTIPLEKGDTLAGWIVTHIDFGKQCVEFENKDKKRVVVNLDEDRAT</sequence>
<reference evidence="1 2" key="1">
    <citation type="submission" date="2018-06" db="EMBL/GenBank/DDBJ databases">
        <authorList>
            <consortium name="Pathogen Informatics"/>
            <person name="Doyle S."/>
        </authorList>
    </citation>
    <scope>NUCLEOTIDE SEQUENCE [LARGE SCALE GENOMIC DNA]</scope>
    <source>
        <strain evidence="1 2">NCTC13316</strain>
    </source>
</reference>
<organism evidence="1 2">
    <name type="scientific">Legionella busanensis</name>
    <dbReference type="NCBI Taxonomy" id="190655"/>
    <lineage>
        <taxon>Bacteria</taxon>
        <taxon>Pseudomonadati</taxon>
        <taxon>Pseudomonadota</taxon>
        <taxon>Gammaproteobacteria</taxon>
        <taxon>Legionellales</taxon>
        <taxon>Legionellaceae</taxon>
        <taxon>Legionella</taxon>
    </lineage>
</organism>
<dbReference type="AlphaFoldDB" id="A0A378JJR5"/>
<name>A0A378JJR5_9GAMM</name>
<evidence type="ECO:0000313" key="1">
    <source>
        <dbReference type="EMBL" id="STX50938.1"/>
    </source>
</evidence>
<dbReference type="RefSeq" id="WP_115330608.1">
    <property type="nucleotide sequence ID" value="NZ_CAAAHP010000001.1"/>
</dbReference>
<dbReference type="Proteomes" id="UP000254794">
    <property type="component" value="Unassembled WGS sequence"/>
</dbReference>
<protein>
    <submittedName>
        <fullName evidence="1">Uncharacterized protein</fullName>
    </submittedName>
</protein>